<sequence>MSRRLSFQHIYEKPCFFREGQFVPWFTKLENFTNQIVAIKKESTWKWIRTKHVINRMVCHYKSPLVSSREYGKAYSRFTPI</sequence>
<name>A0A8C8XDX2_PANLE</name>
<dbReference type="AlphaFoldDB" id="A0A8C8XDX2"/>
<dbReference type="Proteomes" id="UP000694399">
    <property type="component" value="Chromosome B1"/>
</dbReference>
<protein>
    <submittedName>
        <fullName evidence="1">Uncharacterized protein</fullName>
    </submittedName>
</protein>
<keyword evidence="2" id="KW-1185">Reference proteome</keyword>
<evidence type="ECO:0000313" key="1">
    <source>
        <dbReference type="Ensembl" id="ENSPLOP00000018137.1"/>
    </source>
</evidence>
<organism evidence="1 2">
    <name type="scientific">Panthera leo</name>
    <name type="common">Lion</name>
    <dbReference type="NCBI Taxonomy" id="9689"/>
    <lineage>
        <taxon>Eukaryota</taxon>
        <taxon>Metazoa</taxon>
        <taxon>Chordata</taxon>
        <taxon>Craniata</taxon>
        <taxon>Vertebrata</taxon>
        <taxon>Euteleostomi</taxon>
        <taxon>Mammalia</taxon>
        <taxon>Eutheria</taxon>
        <taxon>Laurasiatheria</taxon>
        <taxon>Carnivora</taxon>
        <taxon>Feliformia</taxon>
        <taxon>Felidae</taxon>
        <taxon>Pantherinae</taxon>
        <taxon>Panthera</taxon>
    </lineage>
</organism>
<dbReference type="Ensembl" id="ENSPLOT00000020087.1">
    <property type="protein sequence ID" value="ENSPLOP00000018137.1"/>
    <property type="gene ID" value="ENSPLOG00000013289.1"/>
</dbReference>
<reference evidence="1" key="1">
    <citation type="journal article" date="2019" name="bioRxiv">
        <title>Long live the king: chromosome-level assembly of the lion (Panthera leo) using linked-read, Hi-C, and long read data.</title>
        <authorList>
            <person name="Armstrong E.E."/>
            <person name="Taylor R.W."/>
            <person name="Miller D.E."/>
            <person name="Kaelin C."/>
            <person name="Barsh G."/>
            <person name="Hadly E.A."/>
            <person name="Petrov D."/>
        </authorList>
    </citation>
    <scope>NUCLEOTIDE SEQUENCE [LARGE SCALE GENOMIC DNA]</scope>
</reference>
<proteinExistence type="predicted"/>
<reference evidence="1" key="2">
    <citation type="submission" date="2025-08" db="UniProtKB">
        <authorList>
            <consortium name="Ensembl"/>
        </authorList>
    </citation>
    <scope>IDENTIFICATION</scope>
</reference>
<reference evidence="1" key="3">
    <citation type="submission" date="2025-09" db="UniProtKB">
        <authorList>
            <consortium name="Ensembl"/>
        </authorList>
    </citation>
    <scope>IDENTIFICATION</scope>
</reference>
<accession>A0A8C8XDX2</accession>
<evidence type="ECO:0000313" key="2">
    <source>
        <dbReference type="Proteomes" id="UP000694399"/>
    </source>
</evidence>